<evidence type="ECO:0000256" key="4">
    <source>
        <dbReference type="ARBA" id="ARBA00023015"/>
    </source>
</evidence>
<comment type="cofactor">
    <cofactor evidence="7">
        <name>Zn(2+)</name>
        <dbReference type="ChEBI" id="CHEBI:29105"/>
    </cofactor>
    <text evidence="7">Binds 1 zinc ion per subunit.</text>
</comment>
<evidence type="ECO:0000256" key="3">
    <source>
        <dbReference type="ARBA" id="ARBA00022833"/>
    </source>
</evidence>
<comment type="similarity">
    <text evidence="1">Belongs to the Fur family.</text>
</comment>
<dbReference type="GO" id="GO:0045892">
    <property type="term" value="P:negative regulation of DNA-templated transcription"/>
    <property type="evidence" value="ECO:0007669"/>
    <property type="project" value="TreeGrafter"/>
</dbReference>
<evidence type="ECO:0000256" key="2">
    <source>
        <dbReference type="ARBA" id="ARBA00022491"/>
    </source>
</evidence>
<reference evidence="8" key="1">
    <citation type="submission" date="2020-10" db="EMBL/GenBank/DDBJ databases">
        <authorList>
            <person name="Gilroy R."/>
        </authorList>
    </citation>
    <scope>NUCLEOTIDE SEQUENCE</scope>
    <source>
        <strain evidence="8">CHK188-20938</strain>
    </source>
</reference>
<dbReference type="InterPro" id="IPR043135">
    <property type="entry name" value="Fur_C"/>
</dbReference>
<dbReference type="Pfam" id="PF01475">
    <property type="entry name" value="FUR"/>
    <property type="match status" value="1"/>
</dbReference>
<sequence length="129" mass="14693">MATLKYSRQRESIKENLMHRCDHPTADMIYSDIRKIYPNISLGTVYRNLALLSDLGEIRKVTVDGGADRFDGNTSPHNHFTCRHCGAVLDLDMEDISRIKEFAGQNFHGIIESYSVNFYGLCENCTEKS</sequence>
<evidence type="ECO:0000256" key="7">
    <source>
        <dbReference type="PIRSR" id="PIRSR602481-1"/>
    </source>
</evidence>
<evidence type="ECO:0000313" key="8">
    <source>
        <dbReference type="EMBL" id="HIV25895.1"/>
    </source>
</evidence>
<dbReference type="PANTHER" id="PTHR33202:SF7">
    <property type="entry name" value="FERRIC UPTAKE REGULATION PROTEIN"/>
    <property type="match status" value="1"/>
</dbReference>
<dbReference type="Gene3D" id="3.30.1490.190">
    <property type="match status" value="1"/>
</dbReference>
<feature type="binding site" evidence="7">
    <location>
        <position position="122"/>
    </location>
    <ligand>
        <name>Zn(2+)</name>
        <dbReference type="ChEBI" id="CHEBI:29105"/>
    </ligand>
</feature>
<accession>A0A9D1P4R5</accession>
<keyword evidence="2" id="KW-0678">Repressor</keyword>
<keyword evidence="3 7" id="KW-0862">Zinc</keyword>
<dbReference type="InterPro" id="IPR002481">
    <property type="entry name" value="FUR"/>
</dbReference>
<keyword evidence="6" id="KW-0804">Transcription</keyword>
<feature type="binding site" evidence="7">
    <location>
        <position position="82"/>
    </location>
    <ligand>
        <name>Zn(2+)</name>
        <dbReference type="ChEBI" id="CHEBI:29105"/>
    </ligand>
</feature>
<feature type="binding site" evidence="7">
    <location>
        <position position="125"/>
    </location>
    <ligand>
        <name>Zn(2+)</name>
        <dbReference type="ChEBI" id="CHEBI:29105"/>
    </ligand>
</feature>
<dbReference type="InterPro" id="IPR036390">
    <property type="entry name" value="WH_DNA-bd_sf"/>
</dbReference>
<keyword evidence="7" id="KW-0479">Metal-binding</keyword>
<dbReference type="Gene3D" id="1.10.10.10">
    <property type="entry name" value="Winged helix-like DNA-binding domain superfamily/Winged helix DNA-binding domain"/>
    <property type="match status" value="1"/>
</dbReference>
<dbReference type="SUPFAM" id="SSF46785">
    <property type="entry name" value="Winged helix' DNA-binding domain"/>
    <property type="match status" value="1"/>
</dbReference>
<gene>
    <name evidence="8" type="ORF">IAB71_09010</name>
</gene>
<reference evidence="8" key="2">
    <citation type="journal article" date="2021" name="PeerJ">
        <title>Extensive microbial diversity within the chicken gut microbiome revealed by metagenomics and culture.</title>
        <authorList>
            <person name="Gilroy R."/>
            <person name="Ravi A."/>
            <person name="Getino M."/>
            <person name="Pursley I."/>
            <person name="Horton D.L."/>
            <person name="Alikhan N.F."/>
            <person name="Baker D."/>
            <person name="Gharbi K."/>
            <person name="Hall N."/>
            <person name="Watson M."/>
            <person name="Adriaenssens E.M."/>
            <person name="Foster-Nyarko E."/>
            <person name="Jarju S."/>
            <person name="Secka A."/>
            <person name="Antonio M."/>
            <person name="Oren A."/>
            <person name="Chaudhuri R.R."/>
            <person name="La Ragione R."/>
            <person name="Hildebrand F."/>
            <person name="Pallen M.J."/>
        </authorList>
    </citation>
    <scope>NUCLEOTIDE SEQUENCE</scope>
    <source>
        <strain evidence="8">CHK188-20938</strain>
    </source>
</reference>
<comment type="caution">
    <text evidence="8">The sequence shown here is derived from an EMBL/GenBank/DDBJ whole genome shotgun (WGS) entry which is preliminary data.</text>
</comment>
<evidence type="ECO:0000256" key="1">
    <source>
        <dbReference type="ARBA" id="ARBA00007957"/>
    </source>
</evidence>
<dbReference type="Proteomes" id="UP000824169">
    <property type="component" value="Unassembled WGS sequence"/>
</dbReference>
<dbReference type="GO" id="GO:0000976">
    <property type="term" value="F:transcription cis-regulatory region binding"/>
    <property type="evidence" value="ECO:0007669"/>
    <property type="project" value="TreeGrafter"/>
</dbReference>
<dbReference type="EMBL" id="DVOO01000027">
    <property type="protein sequence ID" value="HIV25895.1"/>
    <property type="molecule type" value="Genomic_DNA"/>
</dbReference>
<evidence type="ECO:0000256" key="5">
    <source>
        <dbReference type="ARBA" id="ARBA00023125"/>
    </source>
</evidence>
<feature type="binding site" evidence="7">
    <location>
        <position position="85"/>
    </location>
    <ligand>
        <name>Zn(2+)</name>
        <dbReference type="ChEBI" id="CHEBI:29105"/>
    </ligand>
</feature>
<dbReference type="PANTHER" id="PTHR33202">
    <property type="entry name" value="ZINC UPTAKE REGULATION PROTEIN"/>
    <property type="match status" value="1"/>
</dbReference>
<evidence type="ECO:0000256" key="6">
    <source>
        <dbReference type="ARBA" id="ARBA00023163"/>
    </source>
</evidence>
<name>A0A9D1P4R5_9FIRM</name>
<keyword evidence="4" id="KW-0805">Transcription regulation</keyword>
<organism evidence="8 9">
    <name type="scientific">Candidatus Scatomonas pullistercoris</name>
    <dbReference type="NCBI Taxonomy" id="2840920"/>
    <lineage>
        <taxon>Bacteria</taxon>
        <taxon>Bacillati</taxon>
        <taxon>Bacillota</taxon>
        <taxon>Clostridia</taxon>
        <taxon>Lachnospirales</taxon>
        <taxon>Lachnospiraceae</taxon>
        <taxon>Lachnospiraceae incertae sedis</taxon>
        <taxon>Candidatus Scatomonas</taxon>
    </lineage>
</organism>
<protein>
    <submittedName>
        <fullName evidence="8">Transcriptional repressor</fullName>
    </submittedName>
</protein>
<dbReference type="GO" id="GO:0008270">
    <property type="term" value="F:zinc ion binding"/>
    <property type="evidence" value="ECO:0007669"/>
    <property type="project" value="TreeGrafter"/>
</dbReference>
<keyword evidence="5" id="KW-0238">DNA-binding</keyword>
<dbReference type="AlphaFoldDB" id="A0A9D1P4R5"/>
<dbReference type="GO" id="GO:1900376">
    <property type="term" value="P:regulation of secondary metabolite biosynthetic process"/>
    <property type="evidence" value="ECO:0007669"/>
    <property type="project" value="TreeGrafter"/>
</dbReference>
<proteinExistence type="inferred from homology"/>
<dbReference type="GO" id="GO:0003700">
    <property type="term" value="F:DNA-binding transcription factor activity"/>
    <property type="evidence" value="ECO:0007669"/>
    <property type="project" value="InterPro"/>
</dbReference>
<dbReference type="InterPro" id="IPR036388">
    <property type="entry name" value="WH-like_DNA-bd_sf"/>
</dbReference>
<evidence type="ECO:0000313" key="9">
    <source>
        <dbReference type="Proteomes" id="UP000824169"/>
    </source>
</evidence>
<dbReference type="CDD" id="cd07153">
    <property type="entry name" value="Fur_like"/>
    <property type="match status" value="1"/>
</dbReference>